<feature type="region of interest" description="Disordered" evidence="1">
    <location>
        <begin position="181"/>
        <end position="208"/>
    </location>
</feature>
<dbReference type="Pfam" id="PF03184">
    <property type="entry name" value="DDE_1"/>
    <property type="match status" value="1"/>
</dbReference>
<evidence type="ECO:0000256" key="1">
    <source>
        <dbReference type="SAM" id="MobiDB-lite"/>
    </source>
</evidence>
<dbReference type="InterPro" id="IPR050863">
    <property type="entry name" value="CenT-Element_Derived"/>
</dbReference>
<name>A0A8D2JKI7_VARKO</name>
<feature type="compositionally biased region" description="Acidic residues" evidence="1">
    <location>
        <begin position="195"/>
        <end position="206"/>
    </location>
</feature>
<dbReference type="AlphaFoldDB" id="A0A8D2JKI7"/>
<reference evidence="3" key="2">
    <citation type="submission" date="2025-09" db="UniProtKB">
        <authorList>
            <consortium name="Ensembl"/>
        </authorList>
    </citation>
    <scope>IDENTIFICATION</scope>
</reference>
<feature type="region of interest" description="Disordered" evidence="1">
    <location>
        <begin position="277"/>
        <end position="312"/>
    </location>
</feature>
<organism evidence="3 4">
    <name type="scientific">Varanus komodoensis</name>
    <name type="common">Komodo dragon</name>
    <dbReference type="NCBI Taxonomy" id="61221"/>
    <lineage>
        <taxon>Eukaryota</taxon>
        <taxon>Metazoa</taxon>
        <taxon>Chordata</taxon>
        <taxon>Craniata</taxon>
        <taxon>Vertebrata</taxon>
        <taxon>Euteleostomi</taxon>
        <taxon>Lepidosauria</taxon>
        <taxon>Squamata</taxon>
        <taxon>Bifurcata</taxon>
        <taxon>Unidentata</taxon>
        <taxon>Episquamata</taxon>
        <taxon>Toxicofera</taxon>
        <taxon>Anguimorpha</taxon>
        <taxon>Paleoanguimorpha</taxon>
        <taxon>Varanoidea</taxon>
        <taxon>Varanidae</taxon>
        <taxon>Varanus</taxon>
    </lineage>
</organism>
<sequence>MEWFHQCFIPEVKNYFEQEGLPFKALLIIDTAPGHPDSVCYEDENVEVVFLPPNTTSLLQPLDQDIIRCVKATYTRLVFDRIRSAIDADPNLDVMQCWKSFTIADAITFIKAAVDELKPETVNACWKNLWSEVVIYFKGFPGIDGEVRKIIDAARQVGGEGFVDMLEEEVKEHIEGHREVLTSEELEELGKSSPEEDEEEETEEEPAMWTKEKFAEVFRVAQTLKDKVMEYDPRMERSIKVTCMITEALQPLQQHFDELKKKKQQLPITTFFQKVSAEKPSAIKDPHPSTLSAHEVQPSTSSSVDEPGSPQA</sequence>
<evidence type="ECO:0000313" key="4">
    <source>
        <dbReference type="Proteomes" id="UP000694545"/>
    </source>
</evidence>
<proteinExistence type="predicted"/>
<dbReference type="OMA" id="CHEAFTP"/>
<dbReference type="Proteomes" id="UP000694545">
    <property type="component" value="Unplaced"/>
</dbReference>
<keyword evidence="4" id="KW-1185">Reference proteome</keyword>
<evidence type="ECO:0000259" key="2">
    <source>
        <dbReference type="Pfam" id="PF03184"/>
    </source>
</evidence>
<dbReference type="GO" id="GO:0005634">
    <property type="term" value="C:nucleus"/>
    <property type="evidence" value="ECO:0007669"/>
    <property type="project" value="TreeGrafter"/>
</dbReference>
<evidence type="ECO:0000313" key="3">
    <source>
        <dbReference type="Ensembl" id="ENSVKKP00000011427.1"/>
    </source>
</evidence>
<dbReference type="InterPro" id="IPR004875">
    <property type="entry name" value="DDE_SF_endonuclease_dom"/>
</dbReference>
<dbReference type="Ensembl" id="ENSVKKT00000011697.1">
    <property type="protein sequence ID" value="ENSVKKP00000011427.1"/>
    <property type="gene ID" value="ENSVKKG00000007963.1"/>
</dbReference>
<feature type="domain" description="DDE-1" evidence="2">
    <location>
        <begin position="2"/>
        <end position="126"/>
    </location>
</feature>
<dbReference type="PANTHER" id="PTHR19303">
    <property type="entry name" value="TRANSPOSON"/>
    <property type="match status" value="1"/>
</dbReference>
<feature type="compositionally biased region" description="Polar residues" evidence="1">
    <location>
        <begin position="289"/>
        <end position="312"/>
    </location>
</feature>
<accession>A0A8D2JKI7</accession>
<protein>
    <recommendedName>
        <fullName evidence="2">DDE-1 domain-containing protein</fullName>
    </recommendedName>
</protein>
<dbReference type="PANTHER" id="PTHR19303:SF52">
    <property type="entry name" value="TIGGER TRANSPOSABLE ELEMENT-DERIVED PROTEIN 6"/>
    <property type="match status" value="1"/>
</dbReference>
<reference evidence="3" key="1">
    <citation type="submission" date="2025-08" db="UniProtKB">
        <authorList>
            <consortium name="Ensembl"/>
        </authorList>
    </citation>
    <scope>IDENTIFICATION</scope>
</reference>
<dbReference type="GO" id="GO:0003677">
    <property type="term" value="F:DNA binding"/>
    <property type="evidence" value="ECO:0007669"/>
    <property type="project" value="TreeGrafter"/>
</dbReference>